<dbReference type="GO" id="GO:0005615">
    <property type="term" value="C:extracellular space"/>
    <property type="evidence" value="ECO:0007669"/>
    <property type="project" value="TreeGrafter"/>
</dbReference>
<dbReference type="InterPro" id="IPR033116">
    <property type="entry name" value="TRYPSIN_SER"/>
</dbReference>
<dbReference type="PANTHER" id="PTHR24264">
    <property type="entry name" value="TRYPSIN-RELATED"/>
    <property type="match status" value="1"/>
</dbReference>
<dbReference type="GO" id="GO:0006508">
    <property type="term" value="P:proteolysis"/>
    <property type="evidence" value="ECO:0007669"/>
    <property type="project" value="UniProtKB-KW"/>
</dbReference>
<dbReference type="OrthoDB" id="10059102at2759"/>
<dbReference type="Pfam" id="PF00089">
    <property type="entry name" value="Trypsin"/>
    <property type="match status" value="1"/>
</dbReference>
<dbReference type="PANTHER" id="PTHR24264:SF54">
    <property type="entry name" value="PEPTIDASE S1 DOMAIN-CONTAINING PROTEIN"/>
    <property type="match status" value="1"/>
</dbReference>
<dbReference type="InterPro" id="IPR050127">
    <property type="entry name" value="Serine_Proteases_S1"/>
</dbReference>
<dbReference type="PROSITE" id="PS50240">
    <property type="entry name" value="TRYPSIN_DOM"/>
    <property type="match status" value="1"/>
</dbReference>
<dbReference type="OMA" id="QMCAGWL"/>
<feature type="signal peptide" evidence="7">
    <location>
        <begin position="1"/>
        <end position="24"/>
    </location>
</feature>
<keyword evidence="1 6" id="KW-0645">Protease</keyword>
<feature type="domain" description="Peptidase S1" evidence="8">
    <location>
        <begin position="35"/>
        <end position="272"/>
    </location>
</feature>
<keyword evidence="7" id="KW-0732">Signal</keyword>
<keyword evidence="2 6" id="KW-0378">Hydrolase</keyword>
<keyword evidence="3 6" id="KW-0720">Serine protease</keyword>
<protein>
    <submittedName>
        <fullName evidence="9">CG6041</fullName>
    </submittedName>
</protein>
<evidence type="ECO:0000256" key="2">
    <source>
        <dbReference type="ARBA" id="ARBA00022801"/>
    </source>
</evidence>
<dbReference type="Gene3D" id="2.40.10.10">
    <property type="entry name" value="Trypsin-like serine proteases"/>
    <property type="match status" value="1"/>
</dbReference>
<evidence type="ECO:0000313" key="10">
    <source>
        <dbReference type="Proteomes" id="UP000494163"/>
    </source>
</evidence>
<dbReference type="CDD" id="cd00190">
    <property type="entry name" value="Tryp_SPc"/>
    <property type="match status" value="1"/>
</dbReference>
<dbReference type="Proteomes" id="UP000494163">
    <property type="component" value="Chromosome 3R"/>
</dbReference>
<dbReference type="FunFam" id="2.40.10.10:FF:000002">
    <property type="entry name" value="Transmembrane protease serine"/>
    <property type="match status" value="1"/>
</dbReference>
<dbReference type="SMART" id="SM00020">
    <property type="entry name" value="Tryp_SPc"/>
    <property type="match status" value="1"/>
</dbReference>
<evidence type="ECO:0000256" key="3">
    <source>
        <dbReference type="ARBA" id="ARBA00022825"/>
    </source>
</evidence>
<dbReference type="GO" id="GO:0004252">
    <property type="term" value="F:serine-type endopeptidase activity"/>
    <property type="evidence" value="ECO:0007669"/>
    <property type="project" value="InterPro"/>
</dbReference>
<organism evidence="9 10">
    <name type="scientific">Drosophila busckii</name>
    <name type="common">Fruit fly</name>
    <dbReference type="NCBI Taxonomy" id="30019"/>
    <lineage>
        <taxon>Eukaryota</taxon>
        <taxon>Metazoa</taxon>
        <taxon>Ecdysozoa</taxon>
        <taxon>Arthropoda</taxon>
        <taxon>Hexapoda</taxon>
        <taxon>Insecta</taxon>
        <taxon>Pterygota</taxon>
        <taxon>Neoptera</taxon>
        <taxon>Endopterygota</taxon>
        <taxon>Diptera</taxon>
        <taxon>Brachycera</taxon>
        <taxon>Muscomorpha</taxon>
        <taxon>Ephydroidea</taxon>
        <taxon>Drosophilidae</taxon>
        <taxon>Drosophila</taxon>
    </lineage>
</organism>
<feature type="chain" id="PRO_5005793100" evidence="7">
    <location>
        <begin position="25"/>
        <end position="312"/>
    </location>
</feature>
<dbReference type="InterPro" id="IPR043504">
    <property type="entry name" value="Peptidase_S1_PA_chymotrypsin"/>
</dbReference>
<evidence type="ECO:0000256" key="5">
    <source>
        <dbReference type="ARBA" id="ARBA00024195"/>
    </source>
</evidence>
<evidence type="ECO:0000256" key="7">
    <source>
        <dbReference type="SAM" id="SignalP"/>
    </source>
</evidence>
<evidence type="ECO:0000313" key="9">
    <source>
        <dbReference type="EMBL" id="ALC46504.1"/>
    </source>
</evidence>
<dbReference type="SUPFAM" id="SSF50494">
    <property type="entry name" value="Trypsin-like serine proteases"/>
    <property type="match status" value="1"/>
</dbReference>
<proteinExistence type="inferred from homology"/>
<dbReference type="PROSITE" id="PS00135">
    <property type="entry name" value="TRYPSIN_SER"/>
    <property type="match status" value="1"/>
</dbReference>
<keyword evidence="4" id="KW-1015">Disulfide bond</keyword>
<sequence length="312" mass="33894">MLGGASTWQLLTAVHLFLTAVASAQNSTPSTHAKVVGGYDIEIEQAPYQLSVRLRLADENNVILASGHLCGGTLISQRLAVSAAHCFAVNDTSAPLTYKEGKRFVVVAGITSLFSDEESAAVYRVERIIGHEDYSLKTFENDIALIYLNQYVPWGLAKVRAVPIAAHPYRPGTLCLISGWGRRRERLQQAKVPLVPQRLCNYIYFKMPPSQICAGFLAGGVDACQGDSGGPLICNGELAGVISWGIDCAQRMLPGVYANVSHFYDWIREMNGTLNYAEFRDVALEKKSASVSAANVSQLLVLIGCLLCKIIN</sequence>
<gene>
    <name evidence="9" type="ORF">Dbus_chr3Rg1254</name>
</gene>
<reference evidence="9 10" key="1">
    <citation type="submission" date="2015-08" db="EMBL/GenBank/DDBJ databases">
        <title>Ancestral chromatin configuration constrains chromatin evolution on differentiating sex chromosomes in Drosophila.</title>
        <authorList>
            <person name="Zhou Q."/>
            <person name="Bachtrog D."/>
        </authorList>
    </citation>
    <scope>NUCLEOTIDE SEQUENCE [LARGE SCALE GENOMIC DNA]</scope>
    <source>
        <tissue evidence="9">Whole larvae</tissue>
    </source>
</reference>
<evidence type="ECO:0000256" key="1">
    <source>
        <dbReference type="ARBA" id="ARBA00022670"/>
    </source>
</evidence>
<dbReference type="EMBL" id="CP012526">
    <property type="protein sequence ID" value="ALC46504.1"/>
    <property type="molecule type" value="Genomic_DNA"/>
</dbReference>
<evidence type="ECO:0000259" key="8">
    <source>
        <dbReference type="PROSITE" id="PS50240"/>
    </source>
</evidence>
<dbReference type="AlphaFoldDB" id="A0A0M4EEP4"/>
<dbReference type="InterPro" id="IPR001254">
    <property type="entry name" value="Trypsin_dom"/>
</dbReference>
<evidence type="ECO:0000256" key="6">
    <source>
        <dbReference type="RuleBase" id="RU363034"/>
    </source>
</evidence>
<dbReference type="InterPro" id="IPR018114">
    <property type="entry name" value="TRYPSIN_HIS"/>
</dbReference>
<evidence type="ECO:0000256" key="4">
    <source>
        <dbReference type="ARBA" id="ARBA00023157"/>
    </source>
</evidence>
<dbReference type="InterPro" id="IPR009003">
    <property type="entry name" value="Peptidase_S1_PA"/>
</dbReference>
<dbReference type="FunFam" id="2.40.10.10:FF:000068">
    <property type="entry name" value="transmembrane protease serine 2"/>
    <property type="match status" value="1"/>
</dbReference>
<accession>A0A0M4EEP4</accession>
<keyword evidence="10" id="KW-1185">Reference proteome</keyword>
<dbReference type="STRING" id="30019.A0A0M4EEP4"/>
<dbReference type="InterPro" id="IPR001314">
    <property type="entry name" value="Peptidase_S1A"/>
</dbReference>
<comment type="similarity">
    <text evidence="5">Belongs to the peptidase S1 family. CLIP subfamily.</text>
</comment>
<dbReference type="SMR" id="A0A0M4EEP4"/>
<dbReference type="PROSITE" id="PS00134">
    <property type="entry name" value="TRYPSIN_HIS"/>
    <property type="match status" value="1"/>
</dbReference>
<dbReference type="PRINTS" id="PR00722">
    <property type="entry name" value="CHYMOTRYPSIN"/>
</dbReference>
<name>A0A0M4EEP4_DROBS</name>